<gene>
    <name evidence="1" type="ORF">SDC9_109894</name>
</gene>
<reference evidence="1" key="1">
    <citation type="submission" date="2019-08" db="EMBL/GenBank/DDBJ databases">
        <authorList>
            <person name="Kucharzyk K."/>
            <person name="Murdoch R.W."/>
            <person name="Higgins S."/>
            <person name="Loffler F."/>
        </authorList>
    </citation>
    <scope>NUCLEOTIDE SEQUENCE</scope>
</reference>
<accession>A0A645BD45</accession>
<name>A0A645BD45_9ZZZZ</name>
<dbReference type="EMBL" id="VSSQ01019171">
    <property type="protein sequence ID" value="MPM63016.1"/>
    <property type="molecule type" value="Genomic_DNA"/>
</dbReference>
<sequence>MKKNSYAFFVFFILVSFDTYSQKSANVQLFNQYINKFKTCTFPISDDIFIKNNLYANNTGNLSKKEFETFIFDKADTFWEYKNYSNTNKKKFFNYVAGIKFYFYENYVGTIVLRAFFCDDMFSEKTESYLCVFNKSGIKISSLAISGVYGDTLTFDSKIYSPEKIEVNYTKYSEKGEKKYSKYYCIQKDGKIVLKK</sequence>
<proteinExistence type="predicted"/>
<protein>
    <submittedName>
        <fullName evidence="1">Uncharacterized protein</fullName>
    </submittedName>
</protein>
<organism evidence="1">
    <name type="scientific">bioreactor metagenome</name>
    <dbReference type="NCBI Taxonomy" id="1076179"/>
    <lineage>
        <taxon>unclassified sequences</taxon>
        <taxon>metagenomes</taxon>
        <taxon>ecological metagenomes</taxon>
    </lineage>
</organism>
<comment type="caution">
    <text evidence="1">The sequence shown here is derived from an EMBL/GenBank/DDBJ whole genome shotgun (WGS) entry which is preliminary data.</text>
</comment>
<dbReference type="AlphaFoldDB" id="A0A645BD45"/>
<evidence type="ECO:0000313" key="1">
    <source>
        <dbReference type="EMBL" id="MPM63016.1"/>
    </source>
</evidence>